<evidence type="ECO:0000313" key="5">
    <source>
        <dbReference type="Proteomes" id="UP000703269"/>
    </source>
</evidence>
<comment type="caution">
    <text evidence="4">The sequence shown here is derived from an EMBL/GenBank/DDBJ whole genome shotgun (WGS) entry which is preliminary data.</text>
</comment>
<evidence type="ECO:0000259" key="2">
    <source>
        <dbReference type="Pfam" id="PF24137"/>
    </source>
</evidence>
<gene>
    <name evidence="4" type="ORF">PsYK624_078200</name>
</gene>
<dbReference type="InterPro" id="IPR057722">
    <property type="entry name" value="AsqO/PenF-like_C"/>
</dbReference>
<keyword evidence="5" id="KW-1185">Reference proteome</keyword>
<dbReference type="OrthoDB" id="5344254at2759"/>
<reference evidence="4 5" key="1">
    <citation type="submission" date="2021-08" db="EMBL/GenBank/DDBJ databases">
        <title>Draft Genome Sequence of Phanerochaete sordida strain YK-624.</title>
        <authorList>
            <person name="Mori T."/>
            <person name="Dohra H."/>
            <person name="Suzuki T."/>
            <person name="Kawagishi H."/>
            <person name="Hirai H."/>
        </authorList>
    </citation>
    <scope>NUCLEOTIDE SEQUENCE [LARGE SCALE GENOMIC DNA]</scope>
    <source>
        <strain evidence="4 5">YK-624</strain>
    </source>
</reference>
<feature type="chain" id="PRO_5040196228" description="Hydroxyneurosporene synthase" evidence="1">
    <location>
        <begin position="19"/>
        <end position="368"/>
    </location>
</feature>
<accession>A0A9P3GBM3</accession>
<organism evidence="4 5">
    <name type="scientific">Phanerochaete sordida</name>
    <dbReference type="NCBI Taxonomy" id="48140"/>
    <lineage>
        <taxon>Eukaryota</taxon>
        <taxon>Fungi</taxon>
        <taxon>Dikarya</taxon>
        <taxon>Basidiomycota</taxon>
        <taxon>Agaricomycotina</taxon>
        <taxon>Agaricomycetes</taxon>
        <taxon>Polyporales</taxon>
        <taxon>Phanerochaetaceae</taxon>
        <taxon>Phanerochaete</taxon>
    </lineage>
</organism>
<dbReference type="Proteomes" id="UP000703269">
    <property type="component" value="Unassembled WGS sequence"/>
</dbReference>
<evidence type="ECO:0000259" key="3">
    <source>
        <dbReference type="Pfam" id="PF25581"/>
    </source>
</evidence>
<evidence type="ECO:0000313" key="4">
    <source>
        <dbReference type="EMBL" id="GJE91670.1"/>
    </source>
</evidence>
<feature type="signal peptide" evidence="1">
    <location>
        <begin position="1"/>
        <end position="18"/>
    </location>
</feature>
<dbReference type="Pfam" id="PF24137">
    <property type="entry name" value="DA_N"/>
    <property type="match status" value="1"/>
</dbReference>
<dbReference type="AlphaFoldDB" id="A0A9P3GBM3"/>
<sequence length="368" mass="38556">MRLLLSALLLRILAVAIALQSPVSIDTLSGVPSSGQSQVQLTSGAYGLDAPKTVPINGSSFDWWYFDVVSPDLDYSFVLVFFAATSNGMWANTPDVGSAVYGSLGVSLPDGSFIEGDTVGSELVVTTLGDGSSGDLVQSGWSWVGSPDMSLYEVIVDSPSAAIQGTITFESTSPAHYPCELASAGAGQSLHLGGPDFGWANAVPDANAQVDFNFNGTKVKFSGAGYHDKNWGGSSVPSVVKAWYWGHARLGPLAVVWFNVIAPDGSEHVSSYVTRQGQVLTMACANMTVRATGANSEWPPVHGGGEPGGFHISAFVEGSGTLEIDVVHKLRLSADPAVTMYRWIGNVSGGFGNGIKWNGSALYEAFAF</sequence>
<evidence type="ECO:0008006" key="6">
    <source>
        <dbReference type="Google" id="ProtNLM"/>
    </source>
</evidence>
<evidence type="ECO:0000256" key="1">
    <source>
        <dbReference type="SAM" id="SignalP"/>
    </source>
</evidence>
<proteinExistence type="predicted"/>
<feature type="domain" description="AsqO/PenF-like C-terminal" evidence="3">
    <location>
        <begin position="239"/>
        <end position="366"/>
    </location>
</feature>
<dbReference type="SUPFAM" id="SSF159245">
    <property type="entry name" value="AttH-like"/>
    <property type="match status" value="1"/>
</dbReference>
<dbReference type="InterPro" id="IPR056402">
    <property type="entry name" value="DA_N"/>
</dbReference>
<dbReference type="EMBL" id="BPQB01000022">
    <property type="protein sequence ID" value="GJE91670.1"/>
    <property type="molecule type" value="Genomic_DNA"/>
</dbReference>
<protein>
    <recommendedName>
        <fullName evidence="6">Hydroxyneurosporene synthase</fullName>
    </recommendedName>
</protein>
<keyword evidence="1" id="KW-0732">Signal</keyword>
<feature type="domain" description="Diels-Alderase N-terminal" evidence="2">
    <location>
        <begin position="51"/>
        <end position="231"/>
    </location>
</feature>
<name>A0A9P3GBM3_9APHY</name>
<dbReference type="Pfam" id="PF25581">
    <property type="entry name" value="AsqO_C"/>
    <property type="match status" value="1"/>
</dbReference>